<protein>
    <submittedName>
        <fullName evidence="1">Uncharacterized protein</fullName>
    </submittedName>
</protein>
<accession>A0A1L9V7Y7</accession>
<dbReference type="VEuPathDB" id="FungiDB:ASPGLDRAFT_69677"/>
<name>A0A1L9V7Y7_ASPGL</name>
<evidence type="ECO:0000313" key="2">
    <source>
        <dbReference type="Proteomes" id="UP000184300"/>
    </source>
</evidence>
<dbReference type="RefSeq" id="XP_022396742.1">
    <property type="nucleotide sequence ID" value="XM_022549394.1"/>
</dbReference>
<sequence>MRKCSSLIFFECISPRVRAALVETFNQLPAVDPTRYFTAVSLETGSAAILPSNFCPDLAIVSTAASAGTGANRGPGDCKVSWKWVANWRTQVLSQLQFYMRQHRAKYRYIVTNTELVAVRRSQSRGHLAVSNPIPWTTSGNGQLTVYLALWYLAMLGTENGSWRI</sequence>
<gene>
    <name evidence="1" type="ORF">ASPGLDRAFT_69677</name>
</gene>
<dbReference type="GeneID" id="34465654"/>
<dbReference type="EMBL" id="KV878913">
    <property type="protein sequence ID" value="OJJ80044.1"/>
    <property type="molecule type" value="Genomic_DNA"/>
</dbReference>
<dbReference type="STRING" id="1160497.A0A1L9V7Y7"/>
<proteinExistence type="predicted"/>
<reference evidence="2" key="1">
    <citation type="journal article" date="2017" name="Genome Biol.">
        <title>Comparative genomics reveals high biological diversity and specific adaptations in the industrially and medically important fungal genus Aspergillus.</title>
        <authorList>
            <person name="de Vries R.P."/>
            <person name="Riley R."/>
            <person name="Wiebenga A."/>
            <person name="Aguilar-Osorio G."/>
            <person name="Amillis S."/>
            <person name="Uchima C.A."/>
            <person name="Anderluh G."/>
            <person name="Asadollahi M."/>
            <person name="Askin M."/>
            <person name="Barry K."/>
            <person name="Battaglia E."/>
            <person name="Bayram O."/>
            <person name="Benocci T."/>
            <person name="Braus-Stromeyer S.A."/>
            <person name="Caldana C."/>
            <person name="Canovas D."/>
            <person name="Cerqueira G.C."/>
            <person name="Chen F."/>
            <person name="Chen W."/>
            <person name="Choi C."/>
            <person name="Clum A."/>
            <person name="Dos Santos R.A."/>
            <person name="Damasio A.R."/>
            <person name="Diallinas G."/>
            <person name="Emri T."/>
            <person name="Fekete E."/>
            <person name="Flipphi M."/>
            <person name="Freyberg S."/>
            <person name="Gallo A."/>
            <person name="Gournas C."/>
            <person name="Habgood R."/>
            <person name="Hainaut M."/>
            <person name="Harispe M.L."/>
            <person name="Henrissat B."/>
            <person name="Hilden K.S."/>
            <person name="Hope R."/>
            <person name="Hossain A."/>
            <person name="Karabika E."/>
            <person name="Karaffa L."/>
            <person name="Karanyi Z."/>
            <person name="Krasevec N."/>
            <person name="Kuo A."/>
            <person name="Kusch H."/>
            <person name="LaButti K."/>
            <person name="Lagendijk E.L."/>
            <person name="Lapidus A."/>
            <person name="Levasseur A."/>
            <person name="Lindquist E."/>
            <person name="Lipzen A."/>
            <person name="Logrieco A.F."/>
            <person name="MacCabe A."/>
            <person name="Maekelae M.R."/>
            <person name="Malavazi I."/>
            <person name="Melin P."/>
            <person name="Meyer V."/>
            <person name="Mielnichuk N."/>
            <person name="Miskei M."/>
            <person name="Molnar A.P."/>
            <person name="Mule G."/>
            <person name="Ngan C.Y."/>
            <person name="Orejas M."/>
            <person name="Orosz E."/>
            <person name="Ouedraogo J.P."/>
            <person name="Overkamp K.M."/>
            <person name="Park H.-S."/>
            <person name="Perrone G."/>
            <person name="Piumi F."/>
            <person name="Punt P.J."/>
            <person name="Ram A.F."/>
            <person name="Ramon A."/>
            <person name="Rauscher S."/>
            <person name="Record E."/>
            <person name="Riano-Pachon D.M."/>
            <person name="Robert V."/>
            <person name="Roehrig J."/>
            <person name="Ruller R."/>
            <person name="Salamov A."/>
            <person name="Salih N.S."/>
            <person name="Samson R.A."/>
            <person name="Sandor E."/>
            <person name="Sanguinetti M."/>
            <person name="Schuetze T."/>
            <person name="Sepcic K."/>
            <person name="Shelest E."/>
            <person name="Sherlock G."/>
            <person name="Sophianopoulou V."/>
            <person name="Squina F.M."/>
            <person name="Sun H."/>
            <person name="Susca A."/>
            <person name="Todd R.B."/>
            <person name="Tsang A."/>
            <person name="Unkles S.E."/>
            <person name="van de Wiele N."/>
            <person name="van Rossen-Uffink D."/>
            <person name="Oliveira J.V."/>
            <person name="Vesth T.C."/>
            <person name="Visser J."/>
            <person name="Yu J.-H."/>
            <person name="Zhou M."/>
            <person name="Andersen M.R."/>
            <person name="Archer D.B."/>
            <person name="Baker S.E."/>
            <person name="Benoit I."/>
            <person name="Brakhage A.A."/>
            <person name="Braus G.H."/>
            <person name="Fischer R."/>
            <person name="Frisvad J.C."/>
            <person name="Goldman G.H."/>
            <person name="Houbraken J."/>
            <person name="Oakley B."/>
            <person name="Pocsi I."/>
            <person name="Scazzocchio C."/>
            <person name="Seiboth B."/>
            <person name="vanKuyk P.A."/>
            <person name="Wortman J."/>
            <person name="Dyer P.S."/>
            <person name="Grigoriev I.V."/>
        </authorList>
    </citation>
    <scope>NUCLEOTIDE SEQUENCE [LARGE SCALE GENOMIC DNA]</scope>
    <source>
        <strain evidence="2">CBS 516.65</strain>
    </source>
</reference>
<organism evidence="1 2">
    <name type="scientific">Aspergillus glaucus CBS 516.65</name>
    <dbReference type="NCBI Taxonomy" id="1160497"/>
    <lineage>
        <taxon>Eukaryota</taxon>
        <taxon>Fungi</taxon>
        <taxon>Dikarya</taxon>
        <taxon>Ascomycota</taxon>
        <taxon>Pezizomycotina</taxon>
        <taxon>Eurotiomycetes</taxon>
        <taxon>Eurotiomycetidae</taxon>
        <taxon>Eurotiales</taxon>
        <taxon>Aspergillaceae</taxon>
        <taxon>Aspergillus</taxon>
        <taxon>Aspergillus subgen. Aspergillus</taxon>
    </lineage>
</organism>
<dbReference type="Proteomes" id="UP000184300">
    <property type="component" value="Unassembled WGS sequence"/>
</dbReference>
<evidence type="ECO:0000313" key="1">
    <source>
        <dbReference type="EMBL" id="OJJ80044.1"/>
    </source>
</evidence>
<dbReference type="OrthoDB" id="4367324at2759"/>
<keyword evidence="2" id="KW-1185">Reference proteome</keyword>
<dbReference type="AlphaFoldDB" id="A0A1L9V7Y7"/>